<evidence type="ECO:0008006" key="4">
    <source>
        <dbReference type="Google" id="ProtNLM"/>
    </source>
</evidence>
<feature type="region of interest" description="Disordered" evidence="1">
    <location>
        <begin position="118"/>
        <end position="172"/>
    </location>
</feature>
<proteinExistence type="predicted"/>
<evidence type="ECO:0000256" key="1">
    <source>
        <dbReference type="SAM" id="MobiDB-lite"/>
    </source>
</evidence>
<dbReference type="Proteomes" id="UP001501303">
    <property type="component" value="Unassembled WGS sequence"/>
</dbReference>
<accession>A0ABP5BAY3</accession>
<gene>
    <name evidence="2" type="ORF">GCM10009716_49400</name>
</gene>
<reference evidence="3" key="1">
    <citation type="journal article" date="2019" name="Int. J. Syst. Evol. Microbiol.">
        <title>The Global Catalogue of Microorganisms (GCM) 10K type strain sequencing project: providing services to taxonomists for standard genome sequencing and annotation.</title>
        <authorList>
            <consortium name="The Broad Institute Genomics Platform"/>
            <consortium name="The Broad Institute Genome Sequencing Center for Infectious Disease"/>
            <person name="Wu L."/>
            <person name="Ma J."/>
        </authorList>
    </citation>
    <scope>NUCLEOTIDE SEQUENCE [LARGE SCALE GENOMIC DNA]</scope>
    <source>
        <strain evidence="3">JCM 13581</strain>
    </source>
</reference>
<feature type="compositionally biased region" description="Basic and acidic residues" evidence="1">
    <location>
        <begin position="161"/>
        <end position="172"/>
    </location>
</feature>
<organism evidence="2 3">
    <name type="scientific">Streptomyces sodiiphilus</name>
    <dbReference type="NCBI Taxonomy" id="226217"/>
    <lineage>
        <taxon>Bacteria</taxon>
        <taxon>Bacillati</taxon>
        <taxon>Actinomycetota</taxon>
        <taxon>Actinomycetes</taxon>
        <taxon>Kitasatosporales</taxon>
        <taxon>Streptomycetaceae</taxon>
        <taxon>Streptomyces</taxon>
    </lineage>
</organism>
<sequence>MTDHPKFPDLWDDPADAWSSRSPERAEFSQRRWVWEAMEPAERIQRLNGLAAWVKWLRNRHELHNEIPACWYRHPPVVERLTALYAGYVRTYMAPSPGRDHAEIEWIHALSSLLPQLKRPGCSGGHHDPPHRKRDQAAAGEDFEEFLQAQWPTTAPVTHPAEAEVAHLDPPL</sequence>
<evidence type="ECO:0000313" key="3">
    <source>
        <dbReference type="Proteomes" id="UP001501303"/>
    </source>
</evidence>
<dbReference type="EMBL" id="BAAAMJ010000132">
    <property type="protein sequence ID" value="GAA1937443.1"/>
    <property type="molecule type" value="Genomic_DNA"/>
</dbReference>
<keyword evidence="3" id="KW-1185">Reference proteome</keyword>
<protein>
    <recommendedName>
        <fullName evidence="4">DUF4913 domain-containing protein</fullName>
    </recommendedName>
</protein>
<evidence type="ECO:0000313" key="2">
    <source>
        <dbReference type="EMBL" id="GAA1937443.1"/>
    </source>
</evidence>
<name>A0ABP5BAY3_9ACTN</name>
<comment type="caution">
    <text evidence="2">The sequence shown here is derived from an EMBL/GenBank/DDBJ whole genome shotgun (WGS) entry which is preliminary data.</text>
</comment>
<dbReference type="RefSeq" id="WP_344267130.1">
    <property type="nucleotide sequence ID" value="NZ_BAAAMJ010000132.1"/>
</dbReference>